<keyword evidence="1" id="KW-0812">Transmembrane</keyword>
<keyword evidence="1" id="KW-1133">Transmembrane helix</keyword>
<organism evidence="2">
    <name type="scientific">Rhodanobacter sp. FW102-FHT14D07</name>
    <dbReference type="NCBI Taxonomy" id="3351462"/>
    <lineage>
        <taxon>Bacteria</taxon>
        <taxon>Pseudomonadati</taxon>
        <taxon>Pseudomonadota</taxon>
        <taxon>Gammaproteobacteria</taxon>
        <taxon>Lysobacterales</taxon>
        <taxon>Rhodanobacteraceae</taxon>
        <taxon>Rhodanobacter</taxon>
    </lineage>
</organism>
<dbReference type="AlphaFoldDB" id="A0AB74UXA2"/>
<keyword evidence="1" id="KW-0472">Membrane</keyword>
<protein>
    <submittedName>
        <fullName evidence="2">Uncharacterized protein</fullName>
    </submittedName>
</protein>
<dbReference type="EMBL" id="CP170721">
    <property type="protein sequence ID" value="XIA19256.1"/>
    <property type="molecule type" value="Genomic_DNA"/>
</dbReference>
<gene>
    <name evidence="2" type="ORF">ACFYG5_03670</name>
</gene>
<accession>A0AB74UXA2</accession>
<sequence>MSTALLMQLFQIMLVLGLGTALAVSAIRLMWIAGSFLKRKSRLLP</sequence>
<proteinExistence type="predicted"/>
<dbReference type="RefSeq" id="WP_395119565.1">
    <property type="nucleotide sequence ID" value="NZ_CP170721.1"/>
</dbReference>
<feature type="transmembrane region" description="Helical" evidence="1">
    <location>
        <begin position="12"/>
        <end position="37"/>
    </location>
</feature>
<evidence type="ECO:0000256" key="1">
    <source>
        <dbReference type="SAM" id="Phobius"/>
    </source>
</evidence>
<name>A0AB74UXA2_9GAMM</name>
<reference evidence="2" key="1">
    <citation type="submission" date="2024-10" db="EMBL/GenBank/DDBJ databases">
        <authorList>
            <person name="Lesea H.P."/>
            <person name="Kuehl J.V."/>
            <person name="Chandonia J.-M."/>
        </authorList>
    </citation>
    <scope>NUCLEOTIDE SEQUENCE</scope>
    <source>
        <strain evidence="2">FW102-FHT14D07</strain>
    </source>
</reference>
<evidence type="ECO:0000313" key="2">
    <source>
        <dbReference type="EMBL" id="XIA19256.1"/>
    </source>
</evidence>